<name>A0AAU9NQI6_9ASTR</name>
<organism evidence="1 2">
    <name type="scientific">Lactuca virosa</name>
    <dbReference type="NCBI Taxonomy" id="75947"/>
    <lineage>
        <taxon>Eukaryota</taxon>
        <taxon>Viridiplantae</taxon>
        <taxon>Streptophyta</taxon>
        <taxon>Embryophyta</taxon>
        <taxon>Tracheophyta</taxon>
        <taxon>Spermatophyta</taxon>
        <taxon>Magnoliopsida</taxon>
        <taxon>eudicotyledons</taxon>
        <taxon>Gunneridae</taxon>
        <taxon>Pentapetalae</taxon>
        <taxon>asterids</taxon>
        <taxon>campanulids</taxon>
        <taxon>Asterales</taxon>
        <taxon>Asteraceae</taxon>
        <taxon>Cichorioideae</taxon>
        <taxon>Cichorieae</taxon>
        <taxon>Lactucinae</taxon>
        <taxon>Lactuca</taxon>
    </lineage>
</organism>
<accession>A0AAU9NQI6</accession>
<keyword evidence="2" id="KW-1185">Reference proteome</keyword>
<protein>
    <submittedName>
        <fullName evidence="1">Uncharacterized protein</fullName>
    </submittedName>
</protein>
<evidence type="ECO:0000313" key="2">
    <source>
        <dbReference type="Proteomes" id="UP001157418"/>
    </source>
</evidence>
<gene>
    <name evidence="1" type="ORF">LVIROSA_LOCUS26294</name>
</gene>
<dbReference type="AlphaFoldDB" id="A0AAU9NQI6"/>
<sequence length="88" mass="10193">MSVGVKVEAKKQRYLTQSIHRNSLDVNINLFGVKMETKWLVCPCGMSTTFHRQKTIVLVLQYVGTLRERLEQLTAEITSEGLLRYFFV</sequence>
<comment type="caution">
    <text evidence="1">The sequence shown here is derived from an EMBL/GenBank/DDBJ whole genome shotgun (WGS) entry which is preliminary data.</text>
</comment>
<reference evidence="1 2" key="1">
    <citation type="submission" date="2022-01" db="EMBL/GenBank/DDBJ databases">
        <authorList>
            <person name="Xiong W."/>
            <person name="Schranz E."/>
        </authorList>
    </citation>
    <scope>NUCLEOTIDE SEQUENCE [LARGE SCALE GENOMIC DNA]</scope>
</reference>
<evidence type="ECO:0000313" key="1">
    <source>
        <dbReference type="EMBL" id="CAH1440138.1"/>
    </source>
</evidence>
<dbReference type="Proteomes" id="UP001157418">
    <property type="component" value="Unassembled WGS sequence"/>
</dbReference>
<dbReference type="EMBL" id="CAKMRJ010005412">
    <property type="protein sequence ID" value="CAH1440138.1"/>
    <property type="molecule type" value="Genomic_DNA"/>
</dbReference>
<proteinExistence type="predicted"/>